<proteinExistence type="predicted"/>
<accession>A0A0S4LNI6</accession>
<name>A0A0S4LNI6_9BACT</name>
<evidence type="ECO:0000313" key="3">
    <source>
        <dbReference type="EMBL" id="CUS39084.1"/>
    </source>
</evidence>
<dbReference type="Proteomes" id="UP000198736">
    <property type="component" value="Unassembled WGS sequence"/>
</dbReference>
<reference evidence="4" key="1">
    <citation type="submission" date="2015-10" db="EMBL/GenBank/DDBJ databases">
        <authorList>
            <person name="Luecker S."/>
            <person name="Luecker S."/>
        </authorList>
    </citation>
    <scope>NUCLEOTIDE SEQUENCE [LARGE SCALE GENOMIC DNA]</scope>
</reference>
<keyword evidence="2" id="KW-0732">Signal</keyword>
<dbReference type="EMBL" id="CZPZ01000033">
    <property type="protein sequence ID" value="CUS39084.1"/>
    <property type="molecule type" value="Genomic_DNA"/>
</dbReference>
<evidence type="ECO:0000256" key="1">
    <source>
        <dbReference type="SAM" id="MobiDB-lite"/>
    </source>
</evidence>
<protein>
    <submittedName>
        <fullName evidence="3">Uncharacterized protein</fullName>
    </submittedName>
</protein>
<keyword evidence="4" id="KW-1185">Reference proteome</keyword>
<sequence length="117" mass="12867">MELMHRITAFFIILMGIMWPSLPAAAEEPSQQPSAKQRLNQVLGPEGGIQVYKDHRGNVESTINLPNGERLIKVQPSPSPGLNLGPPLQLHNQTFQFPSPPAAPVQPSAPEFPQRSR</sequence>
<evidence type="ECO:0000256" key="2">
    <source>
        <dbReference type="SAM" id="SignalP"/>
    </source>
</evidence>
<gene>
    <name evidence="3" type="ORF">COMA2_60146</name>
</gene>
<dbReference type="AlphaFoldDB" id="A0A0S4LNI6"/>
<feature type="chain" id="PRO_5006624181" evidence="2">
    <location>
        <begin position="27"/>
        <end position="117"/>
    </location>
</feature>
<evidence type="ECO:0000313" key="4">
    <source>
        <dbReference type="Proteomes" id="UP000198736"/>
    </source>
</evidence>
<feature type="region of interest" description="Disordered" evidence="1">
    <location>
        <begin position="75"/>
        <end position="117"/>
    </location>
</feature>
<feature type="signal peptide" evidence="2">
    <location>
        <begin position="1"/>
        <end position="26"/>
    </location>
</feature>
<organism evidence="3 4">
    <name type="scientific">Candidatus Nitrospira nitrificans</name>
    <dbReference type="NCBI Taxonomy" id="1742973"/>
    <lineage>
        <taxon>Bacteria</taxon>
        <taxon>Pseudomonadati</taxon>
        <taxon>Nitrospirota</taxon>
        <taxon>Nitrospiria</taxon>
        <taxon>Nitrospirales</taxon>
        <taxon>Nitrospiraceae</taxon>
        <taxon>Nitrospira</taxon>
    </lineage>
</organism>
<feature type="compositionally biased region" description="Low complexity" evidence="1">
    <location>
        <begin position="80"/>
        <end position="90"/>
    </location>
</feature>